<name>A0A2N6PKS0_9MICO</name>
<dbReference type="OrthoDB" id="9777271at2"/>
<dbReference type="InterPro" id="IPR033469">
    <property type="entry name" value="CYTH-like_dom_sf"/>
</dbReference>
<dbReference type="CDD" id="cd07374">
    <property type="entry name" value="CYTH-like_Pase"/>
    <property type="match status" value="1"/>
</dbReference>
<dbReference type="Gene3D" id="2.40.320.10">
    <property type="entry name" value="Hypothetical Protein Pfu-838710-001"/>
    <property type="match status" value="1"/>
</dbReference>
<dbReference type="PROSITE" id="PS51708">
    <property type="entry name" value="CHAD"/>
    <property type="match status" value="1"/>
</dbReference>
<dbReference type="SUPFAM" id="SSF55154">
    <property type="entry name" value="CYTH-like phosphatases"/>
    <property type="match status" value="1"/>
</dbReference>
<evidence type="ECO:0000256" key="1">
    <source>
        <dbReference type="SAM" id="MobiDB-lite"/>
    </source>
</evidence>
<feature type="compositionally biased region" description="Polar residues" evidence="1">
    <location>
        <begin position="1"/>
        <end position="12"/>
    </location>
</feature>
<proteinExistence type="predicted"/>
<dbReference type="EMBL" id="PNFZ01000001">
    <property type="protein sequence ID" value="PMB99292.1"/>
    <property type="molecule type" value="Genomic_DNA"/>
</dbReference>
<feature type="domain" description="CHAD" evidence="3">
    <location>
        <begin position="275"/>
        <end position="561"/>
    </location>
</feature>
<protein>
    <recommendedName>
        <fullName evidence="6">CYTH and CHAD domain-containing protein</fullName>
    </recommendedName>
</protein>
<dbReference type="PANTHER" id="PTHR39339:SF1">
    <property type="entry name" value="CHAD DOMAIN-CONTAINING PROTEIN"/>
    <property type="match status" value="1"/>
</dbReference>
<reference evidence="4 5" key="1">
    <citation type="submission" date="2017-09" db="EMBL/GenBank/DDBJ databases">
        <title>Bacterial strain isolated from the female urinary microbiota.</title>
        <authorList>
            <person name="Thomas-White K."/>
            <person name="Kumar N."/>
            <person name="Forster S."/>
            <person name="Putonti C."/>
            <person name="Lawley T."/>
            <person name="Wolfe A.J."/>
        </authorList>
    </citation>
    <scope>NUCLEOTIDE SEQUENCE [LARGE SCALE GENOMIC DNA]</scope>
    <source>
        <strain evidence="4 5">UMB0680</strain>
    </source>
</reference>
<dbReference type="Pfam" id="PF05235">
    <property type="entry name" value="CHAD"/>
    <property type="match status" value="1"/>
</dbReference>
<feature type="region of interest" description="Disordered" evidence="1">
    <location>
        <begin position="1"/>
        <end position="53"/>
    </location>
</feature>
<dbReference type="SMART" id="SM00880">
    <property type="entry name" value="CHAD"/>
    <property type="match status" value="1"/>
</dbReference>
<feature type="domain" description="CYTH" evidence="2">
    <location>
        <begin position="65"/>
        <end position="266"/>
    </location>
</feature>
<organism evidence="4 5">
    <name type="scientific">Brevibacterium luteolum</name>
    <dbReference type="NCBI Taxonomy" id="199591"/>
    <lineage>
        <taxon>Bacteria</taxon>
        <taxon>Bacillati</taxon>
        <taxon>Actinomycetota</taxon>
        <taxon>Actinomycetes</taxon>
        <taxon>Micrococcales</taxon>
        <taxon>Brevibacteriaceae</taxon>
        <taxon>Brevibacterium</taxon>
    </lineage>
</organism>
<dbReference type="InterPro" id="IPR007899">
    <property type="entry name" value="CHAD_dom"/>
</dbReference>
<feature type="compositionally biased region" description="Low complexity" evidence="1">
    <location>
        <begin position="42"/>
        <end position="53"/>
    </location>
</feature>
<comment type="caution">
    <text evidence="4">The sequence shown here is derived from an EMBL/GenBank/DDBJ whole genome shotgun (WGS) entry which is preliminary data.</text>
</comment>
<dbReference type="InterPro" id="IPR023577">
    <property type="entry name" value="CYTH_domain"/>
</dbReference>
<accession>A0A2N6PKS0</accession>
<dbReference type="SMART" id="SM01118">
    <property type="entry name" value="CYTH"/>
    <property type="match status" value="1"/>
</dbReference>
<keyword evidence="5" id="KW-1185">Reference proteome</keyword>
<dbReference type="AlphaFoldDB" id="A0A2N6PKS0"/>
<evidence type="ECO:0008006" key="6">
    <source>
        <dbReference type="Google" id="ProtNLM"/>
    </source>
</evidence>
<dbReference type="PANTHER" id="PTHR39339">
    <property type="entry name" value="SLR1444 PROTEIN"/>
    <property type="match status" value="1"/>
</dbReference>
<evidence type="ECO:0000259" key="3">
    <source>
        <dbReference type="PROSITE" id="PS51708"/>
    </source>
</evidence>
<gene>
    <name evidence="4" type="ORF">CJ198_01805</name>
</gene>
<evidence type="ECO:0000313" key="4">
    <source>
        <dbReference type="EMBL" id="PMB99292.1"/>
    </source>
</evidence>
<dbReference type="Pfam" id="PF01928">
    <property type="entry name" value="CYTH"/>
    <property type="match status" value="1"/>
</dbReference>
<sequence length="564" mass="61097">MSGGRYTSSTGRTEPRRCGATSTGESVSEHAGSPADTDVAESDAAAGPAAEAVVAAAESERVSVATEEELKFAPAPEQPTPDLSGLAHEVGGDSMQLDAVYFDSPDFQLSRAKLTLRRRTGGTDAGWHLKLPAGSARTEMHVDLSDGDELRVPAELLAVVREEVGQVPLIPVALLSTARTTTLLAERAGDPAVAELSDDHVTAVRFARPGVAAARSEWRELEVELIEAGTGQALLDGIAEVFTAAGIEPAEAPSKLARALGTAPQLAAKRTLTRKSPLVETVLAAMAEHIGVLQHREQDVAVDAPDAVHKARVASRRLRSILKTFAPLFDANSVTRLREELKWFATRLGYARDAEVQLERLPRLLDDLPAEAITDGVAEQMTQMLTAHHRKSVSNVKRTLSTARYRKLLASLQHWLEDPPFNPGWDATAPTGKAYRPMLDEAIAKVRRQQRKVRTTSGAEQLVHRHEVRKKAKVVRYVCEALSLALGTPAAEAAEAWEAVTEHYGELNDAAVAREWIQQLGSRAEEDGHPSFTYGVLFGTQLHHTEASLKDADRVLKRAFETKL</sequence>
<evidence type="ECO:0000259" key="2">
    <source>
        <dbReference type="PROSITE" id="PS51707"/>
    </source>
</evidence>
<dbReference type="Proteomes" id="UP000235703">
    <property type="component" value="Unassembled WGS sequence"/>
</dbReference>
<dbReference type="Gene3D" id="1.40.20.10">
    <property type="entry name" value="CHAD domain"/>
    <property type="match status" value="1"/>
</dbReference>
<evidence type="ECO:0000313" key="5">
    <source>
        <dbReference type="Proteomes" id="UP000235703"/>
    </source>
</evidence>
<dbReference type="PROSITE" id="PS51707">
    <property type="entry name" value="CYTH"/>
    <property type="match status" value="1"/>
</dbReference>
<dbReference type="InterPro" id="IPR038186">
    <property type="entry name" value="CHAD_dom_sf"/>
</dbReference>